<dbReference type="SMART" id="SM00382">
    <property type="entry name" value="AAA"/>
    <property type="match status" value="1"/>
</dbReference>
<keyword evidence="2" id="KW-0813">Transport</keyword>
<dbReference type="InterPro" id="IPR027417">
    <property type="entry name" value="P-loop_NTPase"/>
</dbReference>
<proteinExistence type="inferred from homology"/>
<dbReference type="PROSITE" id="PS00211">
    <property type="entry name" value="ABC_TRANSPORTER_1"/>
    <property type="match status" value="1"/>
</dbReference>
<dbReference type="InterPro" id="IPR017871">
    <property type="entry name" value="ABC_transporter-like_CS"/>
</dbReference>
<evidence type="ECO:0000313" key="7">
    <source>
        <dbReference type="Proteomes" id="UP000468650"/>
    </source>
</evidence>
<evidence type="ECO:0000313" key="6">
    <source>
        <dbReference type="EMBL" id="KAB2813705.1"/>
    </source>
</evidence>
<dbReference type="Proteomes" id="UP000468650">
    <property type="component" value="Unassembled WGS sequence"/>
</dbReference>
<protein>
    <submittedName>
        <fullName evidence="6">ATP-binding cassette domain-containing protein</fullName>
    </submittedName>
</protein>
<dbReference type="SUPFAM" id="SSF52540">
    <property type="entry name" value="P-loop containing nucleoside triphosphate hydrolases"/>
    <property type="match status" value="1"/>
</dbReference>
<dbReference type="InterPro" id="IPR003439">
    <property type="entry name" value="ABC_transporter-like_ATP-bd"/>
</dbReference>
<dbReference type="RefSeq" id="WP_151666907.1">
    <property type="nucleotide sequence ID" value="NZ_WBVO01000003.1"/>
</dbReference>
<dbReference type="Gene3D" id="3.40.50.300">
    <property type="entry name" value="P-loop containing nucleotide triphosphate hydrolases"/>
    <property type="match status" value="1"/>
</dbReference>
<dbReference type="EMBL" id="WBVO01000003">
    <property type="protein sequence ID" value="KAB2813705.1"/>
    <property type="molecule type" value="Genomic_DNA"/>
</dbReference>
<accession>A0A6N6RHE0</accession>
<feature type="domain" description="ABC transporter" evidence="5">
    <location>
        <begin position="4"/>
        <end position="227"/>
    </location>
</feature>
<evidence type="ECO:0000259" key="5">
    <source>
        <dbReference type="PROSITE" id="PS50893"/>
    </source>
</evidence>
<dbReference type="Pfam" id="PF00005">
    <property type="entry name" value="ABC_tran"/>
    <property type="match status" value="1"/>
</dbReference>
<evidence type="ECO:0000256" key="1">
    <source>
        <dbReference type="ARBA" id="ARBA00005417"/>
    </source>
</evidence>
<dbReference type="AlphaFoldDB" id="A0A6N6RHE0"/>
<name>A0A6N6RHE0_9FLAO</name>
<dbReference type="PANTHER" id="PTHR43335:SF2">
    <property type="entry name" value="ABC TRANSPORTER, ATP-BINDING PROTEIN"/>
    <property type="match status" value="1"/>
</dbReference>
<dbReference type="PANTHER" id="PTHR43335">
    <property type="entry name" value="ABC TRANSPORTER, ATP-BINDING PROTEIN"/>
    <property type="match status" value="1"/>
</dbReference>
<keyword evidence="7" id="KW-1185">Reference proteome</keyword>
<organism evidence="6 7">
    <name type="scientific">Phaeocystidibacter luteus</name>
    <dbReference type="NCBI Taxonomy" id="911197"/>
    <lineage>
        <taxon>Bacteria</taxon>
        <taxon>Pseudomonadati</taxon>
        <taxon>Bacteroidota</taxon>
        <taxon>Flavobacteriia</taxon>
        <taxon>Flavobacteriales</taxon>
        <taxon>Phaeocystidibacteraceae</taxon>
        <taxon>Phaeocystidibacter</taxon>
    </lineage>
</organism>
<keyword evidence="3" id="KW-0547">Nucleotide-binding</keyword>
<dbReference type="GO" id="GO:0016887">
    <property type="term" value="F:ATP hydrolysis activity"/>
    <property type="evidence" value="ECO:0007669"/>
    <property type="project" value="InterPro"/>
</dbReference>
<dbReference type="GO" id="GO:0005524">
    <property type="term" value="F:ATP binding"/>
    <property type="evidence" value="ECO:0007669"/>
    <property type="project" value="UniProtKB-KW"/>
</dbReference>
<keyword evidence="4 6" id="KW-0067">ATP-binding</keyword>
<comment type="caution">
    <text evidence="6">The sequence shown here is derived from an EMBL/GenBank/DDBJ whole genome shotgun (WGS) entry which is preliminary data.</text>
</comment>
<dbReference type="OrthoDB" id="9801987at2"/>
<dbReference type="InterPro" id="IPR003593">
    <property type="entry name" value="AAA+_ATPase"/>
</dbReference>
<sequence>MSVLTTTGLTKDYGRIRAVNKLDLDIPAGTVFGLLGPNGSGKTTTLGMVLGAIRPTEGDFHWFDGQTGSKARKRVGAILEYPVFYPHLSGAQNLKIAASIKQSGADRIEEVLDFVGLGKRGKDPFKAYSLGMKQRLAIASALVGDPEVLILDEPTNGLDPEGIHDIRDLITQIAESGKSIVLASHLLDEVQRVCKDYAVLKRGTCIHKGNVKEDLSGNGGWEISSSDLEKLAVSAREINFITEVEKQEDSLLIQVGDDVDGQTINRAFIDKQIVLGQISERRNTLEEKFLELLKSNQ</sequence>
<gene>
    <name evidence="6" type="ORF">F8C67_05970</name>
</gene>
<evidence type="ECO:0000256" key="4">
    <source>
        <dbReference type="ARBA" id="ARBA00022840"/>
    </source>
</evidence>
<evidence type="ECO:0000256" key="2">
    <source>
        <dbReference type="ARBA" id="ARBA00022448"/>
    </source>
</evidence>
<comment type="similarity">
    <text evidence="1">Belongs to the ABC transporter superfamily.</text>
</comment>
<dbReference type="PROSITE" id="PS50893">
    <property type="entry name" value="ABC_TRANSPORTER_2"/>
    <property type="match status" value="1"/>
</dbReference>
<evidence type="ECO:0000256" key="3">
    <source>
        <dbReference type="ARBA" id="ARBA00022741"/>
    </source>
</evidence>
<reference evidence="6 7" key="1">
    <citation type="submission" date="2019-09" db="EMBL/GenBank/DDBJ databases">
        <title>Genomes of family Cryomorphaceae.</title>
        <authorList>
            <person name="Bowman J.P."/>
        </authorList>
    </citation>
    <scope>NUCLEOTIDE SEQUENCE [LARGE SCALE GENOMIC DNA]</scope>
    <source>
        <strain evidence="6 7">LMG 25704</strain>
    </source>
</reference>